<dbReference type="SUPFAM" id="SSF51120">
    <property type="entry name" value="beta-Roll"/>
    <property type="match status" value="9"/>
</dbReference>
<accession>A0A4Q7LBM2</accession>
<evidence type="ECO:0000313" key="9">
    <source>
        <dbReference type="Proteomes" id="UP000293433"/>
    </source>
</evidence>
<name>A0A4Q7LBM2_9BURK</name>
<gene>
    <name evidence="8" type="ORF">EV685_3681</name>
</gene>
<keyword evidence="4" id="KW-0677">Repeat</keyword>
<feature type="compositionally biased region" description="Low complexity" evidence="6">
    <location>
        <begin position="645"/>
        <end position="657"/>
    </location>
</feature>
<dbReference type="Pfam" id="PF00353">
    <property type="entry name" value="HemolysinCabind"/>
    <property type="match status" value="14"/>
</dbReference>
<dbReference type="PRINTS" id="PR00313">
    <property type="entry name" value="CABNDNGRPT"/>
</dbReference>
<comment type="subcellular location">
    <subcellularLocation>
        <location evidence="1">Secreted</location>
    </subcellularLocation>
</comment>
<comment type="caution">
    <text evidence="8">The sequence shown here is derived from an EMBL/GenBank/DDBJ whole genome shotgun (WGS) entry which is preliminary data.</text>
</comment>
<dbReference type="InterPro" id="IPR003644">
    <property type="entry name" value="Calx_beta"/>
</dbReference>
<evidence type="ECO:0000256" key="1">
    <source>
        <dbReference type="ARBA" id="ARBA00004613"/>
    </source>
</evidence>
<evidence type="ECO:0000256" key="3">
    <source>
        <dbReference type="ARBA" id="ARBA00022729"/>
    </source>
</evidence>
<evidence type="ECO:0000259" key="7">
    <source>
        <dbReference type="SMART" id="SM00237"/>
    </source>
</evidence>
<dbReference type="Gene3D" id="2.150.10.10">
    <property type="entry name" value="Serralysin-like metalloprotease, C-terminal"/>
    <property type="match status" value="10"/>
</dbReference>
<dbReference type="GO" id="GO:0007154">
    <property type="term" value="P:cell communication"/>
    <property type="evidence" value="ECO:0007669"/>
    <property type="project" value="InterPro"/>
</dbReference>
<dbReference type="InterPro" id="IPR050557">
    <property type="entry name" value="RTX_toxin/Mannuronan_C5-epim"/>
</dbReference>
<keyword evidence="9" id="KW-1185">Reference proteome</keyword>
<organism evidence="8 9">
    <name type="scientific">Sphaerotilus mobilis</name>
    <dbReference type="NCBI Taxonomy" id="47994"/>
    <lineage>
        <taxon>Bacteria</taxon>
        <taxon>Pseudomonadati</taxon>
        <taxon>Pseudomonadota</taxon>
        <taxon>Betaproteobacteria</taxon>
        <taxon>Burkholderiales</taxon>
        <taxon>Sphaerotilaceae</taxon>
        <taxon>Sphaerotilus</taxon>
    </lineage>
</organism>
<dbReference type="InterPro" id="IPR011049">
    <property type="entry name" value="Serralysin-like_metalloprot_C"/>
</dbReference>
<evidence type="ECO:0000256" key="4">
    <source>
        <dbReference type="ARBA" id="ARBA00022737"/>
    </source>
</evidence>
<dbReference type="EMBL" id="SGWV01000012">
    <property type="protein sequence ID" value="RZS47476.1"/>
    <property type="molecule type" value="Genomic_DNA"/>
</dbReference>
<evidence type="ECO:0000256" key="2">
    <source>
        <dbReference type="ARBA" id="ARBA00022525"/>
    </source>
</evidence>
<keyword evidence="3" id="KW-0732">Signal</keyword>
<dbReference type="RefSeq" id="WP_130483498.1">
    <property type="nucleotide sequence ID" value="NZ_SGWV01000012.1"/>
</dbReference>
<dbReference type="PANTHER" id="PTHR38340">
    <property type="entry name" value="S-LAYER PROTEIN"/>
    <property type="match status" value="1"/>
</dbReference>
<dbReference type="GO" id="GO:0016020">
    <property type="term" value="C:membrane"/>
    <property type="evidence" value="ECO:0007669"/>
    <property type="project" value="InterPro"/>
</dbReference>
<proteinExistence type="predicted"/>
<keyword evidence="2" id="KW-0964">Secreted</keyword>
<feature type="domain" description="Calx-beta" evidence="7">
    <location>
        <begin position="106"/>
        <end position="207"/>
    </location>
</feature>
<keyword evidence="5" id="KW-0106">Calcium</keyword>
<protein>
    <submittedName>
        <fullName evidence="8">Hemolysin type calcium-binding protein</fullName>
    </submittedName>
</protein>
<evidence type="ECO:0000256" key="5">
    <source>
        <dbReference type="ARBA" id="ARBA00022837"/>
    </source>
</evidence>
<evidence type="ECO:0000313" key="8">
    <source>
        <dbReference type="EMBL" id="RZS47476.1"/>
    </source>
</evidence>
<dbReference type="InterPro" id="IPR001343">
    <property type="entry name" value="Hemolysn_Ca-bd"/>
</dbReference>
<sequence>MATYITVDDVVFSEGDTTAVFNVRIHSDGTPAAAPFDITYAGQDGVSIGGVNFDLPASTVTIGPGDTTASITVNLPAVANIGNLFAGFQLQLSSVAADVLFSNNLVTATLVESSAATVALPVMTPGDVVVDESAGIATVYVTLDAPSASAVTVAYTTQNANATAGADYTTTSGTLTIAAGEMVGSFVIPITADSVIEGRELISVLLTSPSGATLSDDLVHVIIQDSSAALEASPTINVQGATVGENQGYVDFLVTLSAPSAADVTVQYSTTDGTALALDPGIATNDYVGVTAGSLTFAPGEVSKVVRILINDNSAVDATVLRSFTLGLSTASGGVLGTATATATLIDNEATVGNINHTASANGDILAGTVYGDSMQGGSGDDVLDGRAASDTMRGGAGNDIYIVEQDGGLVDEFVGFTAVDAGGNDTIITYRNNTTISTNVENMILGGSAAMGDGFSYGYGNASNNLIVGNSLRNWLEGRVGNDTLDGGVGNDTMYGGTGDDTYYVDHAGDAPCEYVGEGTDTVISSVDHRLGQNLTPDNVGVLDFLENLVLTGTANLTGTGNSLANHITGNDGNNRLDGAGGIDTLVGGLGDDTYVVDNTADVITENAGEGTETVEASASYTLGAELENLTLTGTGNINGTGNTGANTVTGNSGNNRLDGGAGADTLIGGAGNDTYVYDALDTITDTSGASDTLEIGQTYTVGTLGISGIENITLTGITDIDATGDANANVLTGNAGLNDLTGLGGNDTLDGLGGADNLIGGQGDDSYVYDAADTITEIAGQGSDTILTAASHVLATANVENVTLTGSANVDATGDAGANRLTGNGGNNRLDGLAGVDTLVGGAGNDTYVVDSSDTVTELAAEGTDTVEASVTHTLSANVENLVLTGVAAIDGTGNALNNVITGNAEANTLTGGGGVDSLIGGAGNDTYHLDVRADVVTEAEGAGIDTVHTAVSRSLDANVENMVLTGTAAVGNGNALNNVITGNALANSLNGGAGSDTLIGGDGNDVYVLDVRADVVTESAGGGIDTIYTDVNRTLDDNVENLVLTGTATVANGNSANNAITGNALANTISGGAGLDSMAGGLGNDTYYVDVAGDVVTEVAGAGTDTVYTDASRTLDANVENLVLTGAATVGTGNVLNNVITGNALANTLTGGAGVDSLIGGAGNDTYHLDVRADVVTEAEGAGTDTIHTAANRTLDANVENMVLTGTAIVGNGNALNNVITGNAVANSLNGGAGSDTLIGGEGDDVYVLDVRADVVTESAGGGIDTVYTDVNRTLDDNVENLVLTGTATVANGNSANNAITGNALANTISGGAGLDSMAGGLGNDTYYVDVAGDVVTEVAGAGTDTVYTDASRTLDANVENLVLTGAATVGTGNVLNNVITGNALANTLTGGAGVDSLIGGAGNDTYHLDVRADVVTEAAGAGTDTVYTDVNRTLDDNVENMVLSGTASVGNGNVLDNLLTGNSLANTLSGGAGNDTLSGGAGVDTLYGGIGNDVFLFASADGAGNSDNVADFVSGVDKVSLDDVFFNTLGLPGVLDAAQLRVGAGLTAATGAEHLVFNTSTGALYYDADGSGGAAAMQVATLNGLTGLLATDILIS</sequence>
<feature type="region of interest" description="Disordered" evidence="6">
    <location>
        <begin position="637"/>
        <end position="658"/>
    </location>
</feature>
<reference evidence="8 9" key="1">
    <citation type="submission" date="2019-02" db="EMBL/GenBank/DDBJ databases">
        <title>Genomic Encyclopedia of Type Strains, Phase IV (KMG-IV): sequencing the most valuable type-strain genomes for metagenomic binning, comparative biology and taxonomic classification.</title>
        <authorList>
            <person name="Goeker M."/>
        </authorList>
    </citation>
    <scope>NUCLEOTIDE SEQUENCE [LARGE SCALE GENOMIC DNA]</scope>
    <source>
        <strain evidence="8 9">DSM 10617</strain>
    </source>
</reference>
<evidence type="ECO:0000256" key="6">
    <source>
        <dbReference type="SAM" id="MobiDB-lite"/>
    </source>
</evidence>
<dbReference type="Proteomes" id="UP000293433">
    <property type="component" value="Unassembled WGS sequence"/>
</dbReference>
<dbReference type="Gene3D" id="2.60.40.2030">
    <property type="match status" value="3"/>
</dbReference>
<dbReference type="PANTHER" id="PTHR38340:SF1">
    <property type="entry name" value="S-LAYER PROTEIN"/>
    <property type="match status" value="1"/>
</dbReference>
<dbReference type="SUPFAM" id="SSF141072">
    <property type="entry name" value="CalX-like"/>
    <property type="match status" value="3"/>
</dbReference>
<dbReference type="InterPro" id="IPR038081">
    <property type="entry name" value="CalX-like_sf"/>
</dbReference>
<dbReference type="GO" id="GO:0005509">
    <property type="term" value="F:calcium ion binding"/>
    <property type="evidence" value="ECO:0007669"/>
    <property type="project" value="InterPro"/>
</dbReference>
<dbReference type="GO" id="GO:0005576">
    <property type="term" value="C:extracellular region"/>
    <property type="evidence" value="ECO:0007669"/>
    <property type="project" value="UniProtKB-SubCell"/>
</dbReference>
<feature type="domain" description="Calx-beta" evidence="7">
    <location>
        <begin position="219"/>
        <end position="329"/>
    </location>
</feature>
<dbReference type="SMART" id="SM00237">
    <property type="entry name" value="Calx_beta"/>
    <property type="match status" value="2"/>
</dbReference>
<dbReference type="Pfam" id="PF03160">
    <property type="entry name" value="Calx-beta"/>
    <property type="match status" value="3"/>
</dbReference>
<dbReference type="InterPro" id="IPR018511">
    <property type="entry name" value="Hemolysin-typ_Ca-bd_CS"/>
</dbReference>
<dbReference type="PROSITE" id="PS00330">
    <property type="entry name" value="HEMOLYSIN_CALCIUM"/>
    <property type="match status" value="2"/>
</dbReference>
<dbReference type="OrthoDB" id="8622300at2"/>